<dbReference type="Gene3D" id="2.130.10.10">
    <property type="entry name" value="YVTN repeat-like/Quinoprotein amine dehydrogenase"/>
    <property type="match status" value="1"/>
</dbReference>
<dbReference type="InterPro" id="IPR008826">
    <property type="entry name" value="Se-bd"/>
</dbReference>
<gene>
    <name evidence="6" type="ORF">CGL51_12590</name>
    <name evidence="7" type="ORF">CGL52_03820</name>
</gene>
<dbReference type="AlphaFoldDB" id="A0A371R5G5"/>
<dbReference type="Proteomes" id="UP000256877">
    <property type="component" value="Unassembled WGS sequence"/>
</dbReference>
<dbReference type="PANTHER" id="PTHR23300">
    <property type="entry name" value="METHANETHIOL OXIDASE"/>
    <property type="match status" value="1"/>
</dbReference>
<dbReference type="RefSeq" id="WP_116421957.1">
    <property type="nucleotide sequence ID" value="NZ_NMUE01000058.1"/>
</dbReference>
<dbReference type="PANTHER" id="PTHR23300:SF0">
    <property type="entry name" value="METHANETHIOL OXIDASE"/>
    <property type="match status" value="1"/>
</dbReference>
<dbReference type="InterPro" id="IPR015943">
    <property type="entry name" value="WD40/YVTN_repeat-like_dom_sf"/>
</dbReference>
<reference evidence="8 9" key="1">
    <citation type="submission" date="2017-07" db="EMBL/GenBank/DDBJ databases">
        <title>Draft genome sequence of aerobic hyperthermophilic archaea, Pyrobaculum aerophilum YKB31 and YKB32.</title>
        <authorList>
            <person name="Mochizuki T."/>
            <person name="Berliner A.J."/>
            <person name="Yoshida-Takashima Y."/>
            <person name="Takaki Y."/>
            <person name="Nunoura T."/>
            <person name="Takai K."/>
        </authorList>
    </citation>
    <scope>NUCLEOTIDE SEQUENCE [LARGE SCALE GENOMIC DNA]</scope>
    <source>
        <strain evidence="6 9">YKB31</strain>
        <strain evidence="7 8">YKB32</strain>
    </source>
</reference>
<dbReference type="EC" id="1.8.3.4" evidence="3"/>
<dbReference type="GO" id="GO:0008430">
    <property type="term" value="F:selenium binding"/>
    <property type="evidence" value="ECO:0007669"/>
    <property type="project" value="InterPro"/>
</dbReference>
<evidence type="ECO:0000313" key="8">
    <source>
        <dbReference type="Proteomes" id="UP000256877"/>
    </source>
</evidence>
<dbReference type="OrthoDB" id="32898at2157"/>
<protein>
    <recommendedName>
        <fullName evidence="4">Methanethiol oxidase</fullName>
        <ecNumber evidence="3">1.8.3.4</ecNumber>
    </recommendedName>
</protein>
<evidence type="ECO:0000313" key="6">
    <source>
        <dbReference type="EMBL" id="RFA93522.1"/>
    </source>
</evidence>
<name>A0A371R5G5_9CREN</name>
<evidence type="ECO:0000256" key="1">
    <source>
        <dbReference type="ARBA" id="ARBA00005177"/>
    </source>
</evidence>
<dbReference type="EMBL" id="NMUF01000007">
    <property type="protein sequence ID" value="RFA99314.1"/>
    <property type="molecule type" value="Genomic_DNA"/>
</dbReference>
<organism evidence="7 8">
    <name type="scientific">Pyrobaculum aerophilum</name>
    <dbReference type="NCBI Taxonomy" id="13773"/>
    <lineage>
        <taxon>Archaea</taxon>
        <taxon>Thermoproteota</taxon>
        <taxon>Thermoprotei</taxon>
        <taxon>Thermoproteales</taxon>
        <taxon>Thermoproteaceae</taxon>
        <taxon>Pyrobaculum</taxon>
    </lineage>
</organism>
<evidence type="ECO:0000313" key="9">
    <source>
        <dbReference type="Proteomes" id="UP000257123"/>
    </source>
</evidence>
<evidence type="ECO:0000256" key="4">
    <source>
        <dbReference type="ARBA" id="ARBA00015601"/>
    </source>
</evidence>
<sequence length="461" mass="52151">MAKLKPDPTLYPTPRDAMRAPPEDIAYVAALYVGTGVNAPDFLAVVDVDPKSPTYGKVIYKLDLPYIGDELHHFGWNACSSAYCPNAKPFLERRYLIVPALKSSRIYIVDTKPDKRRPAVAKIVEPEVAVGRTGYTKYHTVHCGPDAIYISALGGPDGREGPGGIFLLDHDTFEPIGRWEVSRGPQYFAYDFWWNLPSGVMITSEWTVPRCFEEGFSLECLKEGAYGNKLHVWDLAKRRHLYAIDLGQEHRMVLEVRPLHDPTKLMGFVNVVLNTKDLSSSIWLWFYEDGKWQAERVIDIEAQPFEGPLPPVLKDFKMVPPLVTDIDISLDDRFLYVSLWGLGELRQYDITNPHQPRLAGRVKIGGLYHREPHPSGAEATGAPQMISVSRDGRRVYITNSLYSSWDNQFYPGLRGWMAKVNVNPEGGLELEKEFFVDFGRARAHQVRLWGGDASTDSFCYP</sequence>
<dbReference type="GO" id="GO:0018549">
    <property type="term" value="F:methanethiol oxidase activity"/>
    <property type="evidence" value="ECO:0007669"/>
    <property type="project" value="UniProtKB-EC"/>
</dbReference>
<accession>A0A371R5G5</accession>
<comment type="pathway">
    <text evidence="1">Organosulfur degradation.</text>
</comment>
<dbReference type="Proteomes" id="UP000257123">
    <property type="component" value="Unassembled WGS sequence"/>
</dbReference>
<proteinExistence type="inferred from homology"/>
<evidence type="ECO:0000313" key="7">
    <source>
        <dbReference type="EMBL" id="RFA99314.1"/>
    </source>
</evidence>
<dbReference type="EMBL" id="NMUE01000058">
    <property type="protein sequence ID" value="RFA93522.1"/>
    <property type="molecule type" value="Genomic_DNA"/>
</dbReference>
<evidence type="ECO:0000256" key="2">
    <source>
        <dbReference type="ARBA" id="ARBA00005606"/>
    </source>
</evidence>
<comment type="caution">
    <text evidence="7">The sequence shown here is derived from an EMBL/GenBank/DDBJ whole genome shotgun (WGS) entry which is preliminary data.</text>
</comment>
<evidence type="ECO:0000256" key="5">
    <source>
        <dbReference type="ARBA" id="ARBA00047539"/>
    </source>
</evidence>
<comment type="catalytic activity">
    <reaction evidence="5">
        <text>methanethiol + O2 + H2O = hydrogen sulfide + formaldehyde + H2O2 + H(+)</text>
        <dbReference type="Rhea" id="RHEA:11812"/>
        <dbReference type="ChEBI" id="CHEBI:15377"/>
        <dbReference type="ChEBI" id="CHEBI:15378"/>
        <dbReference type="ChEBI" id="CHEBI:15379"/>
        <dbReference type="ChEBI" id="CHEBI:16007"/>
        <dbReference type="ChEBI" id="CHEBI:16240"/>
        <dbReference type="ChEBI" id="CHEBI:16842"/>
        <dbReference type="ChEBI" id="CHEBI:29919"/>
        <dbReference type="EC" id="1.8.3.4"/>
    </reaction>
</comment>
<evidence type="ECO:0000256" key="3">
    <source>
        <dbReference type="ARBA" id="ARBA00012510"/>
    </source>
</evidence>
<dbReference type="Pfam" id="PF05694">
    <property type="entry name" value="SBP56"/>
    <property type="match status" value="1"/>
</dbReference>
<dbReference type="SUPFAM" id="SSF75011">
    <property type="entry name" value="3-carboxy-cis,cis-mucoante lactonizing enzyme"/>
    <property type="match status" value="1"/>
</dbReference>
<comment type="similarity">
    <text evidence="2">Belongs to the selenium-binding protein family.</text>
</comment>